<dbReference type="SUPFAM" id="SSF53474">
    <property type="entry name" value="alpha/beta-Hydrolases"/>
    <property type="match status" value="1"/>
</dbReference>
<accession>A0A8T9C4L1</accession>
<keyword evidence="1" id="KW-0732">Signal</keyword>
<sequence length="456" mass="48392">MLTSALVVFLGATAAAARSLPSTGIRWTDCSKNVPVSDITFNASALNLTSLPSNLHCGQLDVPMDYSKPFCDENMITLGVAMVRAAKSKGALFFNPGGSDAGVVVAWEVALNLSNAFDGLTNFDLLVMDVRGTYSSNPLNVSLETFAGISGPYPTNETEFDAVKNASAVVIQSWIDNSSPPGIIEHVGTREVVQDYESMRKALGYDKVNFLGASQGGSRAAQYAVTYPHRVENFVLDASAPHGLSIYDQAQDHIAALSRLVLRADAYCQSNSSCPFNSQGKGGVPKVSPSVCFPLLEYSLILNFKAINQIIATAKETPYFIPSCENSTTCSPYIADLDIRSGLQGALLGSPDFPAIFEAINSTLAGDASAFVSPPPTIEDVVAMPLLCNDYVVDQPSTKIMNAFINTGVLPEAQNSTQVTVYTPGMKVAPISDPYKVPTGPKAGDVDSGEVVEIPF</sequence>
<dbReference type="OrthoDB" id="425534at2759"/>
<dbReference type="GO" id="GO:0016787">
    <property type="term" value="F:hydrolase activity"/>
    <property type="evidence" value="ECO:0007669"/>
    <property type="project" value="UniProtKB-KW"/>
</dbReference>
<dbReference type="EMBL" id="QGMK01000658">
    <property type="protein sequence ID" value="TVY80568.1"/>
    <property type="molecule type" value="Genomic_DNA"/>
</dbReference>
<organism evidence="3 4">
    <name type="scientific">Lachnellula suecica</name>
    <dbReference type="NCBI Taxonomy" id="602035"/>
    <lineage>
        <taxon>Eukaryota</taxon>
        <taxon>Fungi</taxon>
        <taxon>Dikarya</taxon>
        <taxon>Ascomycota</taxon>
        <taxon>Pezizomycotina</taxon>
        <taxon>Leotiomycetes</taxon>
        <taxon>Helotiales</taxon>
        <taxon>Lachnaceae</taxon>
        <taxon>Lachnellula</taxon>
    </lineage>
</organism>
<protein>
    <submittedName>
        <fullName evidence="3">Putative hydrolase</fullName>
    </submittedName>
</protein>
<keyword evidence="4" id="KW-1185">Reference proteome</keyword>
<dbReference type="Pfam" id="PF00561">
    <property type="entry name" value="Abhydrolase_1"/>
    <property type="match status" value="1"/>
</dbReference>
<evidence type="ECO:0000313" key="3">
    <source>
        <dbReference type="EMBL" id="TVY80568.1"/>
    </source>
</evidence>
<proteinExistence type="predicted"/>
<feature type="domain" description="AB hydrolase-1" evidence="2">
    <location>
        <begin position="92"/>
        <end position="256"/>
    </location>
</feature>
<dbReference type="AlphaFoldDB" id="A0A8T9C4L1"/>
<evidence type="ECO:0000259" key="2">
    <source>
        <dbReference type="Pfam" id="PF00561"/>
    </source>
</evidence>
<dbReference type="Gene3D" id="3.40.50.1820">
    <property type="entry name" value="alpha/beta hydrolase"/>
    <property type="match status" value="1"/>
</dbReference>
<feature type="signal peptide" evidence="1">
    <location>
        <begin position="1"/>
        <end position="17"/>
    </location>
</feature>
<dbReference type="InterPro" id="IPR000073">
    <property type="entry name" value="AB_hydrolase_1"/>
</dbReference>
<reference evidence="3 4" key="1">
    <citation type="submission" date="2018-05" db="EMBL/GenBank/DDBJ databases">
        <title>Genome sequencing and assembly of the regulated plant pathogen Lachnellula willkommii and related sister species for the development of diagnostic species identification markers.</title>
        <authorList>
            <person name="Giroux E."/>
            <person name="Bilodeau G."/>
        </authorList>
    </citation>
    <scope>NUCLEOTIDE SEQUENCE [LARGE SCALE GENOMIC DNA]</scope>
    <source>
        <strain evidence="3 4">CBS 268.59</strain>
    </source>
</reference>
<dbReference type="InterPro" id="IPR029058">
    <property type="entry name" value="AB_hydrolase_fold"/>
</dbReference>
<gene>
    <name evidence="3" type="ORF">LSUE1_G004920</name>
</gene>
<name>A0A8T9C4L1_9HELO</name>
<dbReference type="Proteomes" id="UP000469558">
    <property type="component" value="Unassembled WGS sequence"/>
</dbReference>
<comment type="caution">
    <text evidence="3">The sequence shown here is derived from an EMBL/GenBank/DDBJ whole genome shotgun (WGS) entry which is preliminary data.</text>
</comment>
<evidence type="ECO:0000256" key="1">
    <source>
        <dbReference type="SAM" id="SignalP"/>
    </source>
</evidence>
<keyword evidence="3" id="KW-0378">Hydrolase</keyword>
<feature type="chain" id="PRO_5035870363" evidence="1">
    <location>
        <begin position="18"/>
        <end position="456"/>
    </location>
</feature>
<evidence type="ECO:0000313" key="4">
    <source>
        <dbReference type="Proteomes" id="UP000469558"/>
    </source>
</evidence>